<protein>
    <submittedName>
        <fullName evidence="2">Uncharacterized protein</fullName>
    </submittedName>
</protein>
<evidence type="ECO:0000313" key="2">
    <source>
        <dbReference type="EMBL" id="JAH59177.1"/>
    </source>
</evidence>
<feature type="compositionally biased region" description="Basic and acidic residues" evidence="1">
    <location>
        <begin position="16"/>
        <end position="31"/>
    </location>
</feature>
<accession>A0A0E9U0A5</accession>
<dbReference type="EMBL" id="GBXM01049400">
    <property type="protein sequence ID" value="JAH59177.1"/>
    <property type="molecule type" value="Transcribed_RNA"/>
</dbReference>
<proteinExistence type="predicted"/>
<organism evidence="2">
    <name type="scientific">Anguilla anguilla</name>
    <name type="common">European freshwater eel</name>
    <name type="synonym">Muraena anguilla</name>
    <dbReference type="NCBI Taxonomy" id="7936"/>
    <lineage>
        <taxon>Eukaryota</taxon>
        <taxon>Metazoa</taxon>
        <taxon>Chordata</taxon>
        <taxon>Craniata</taxon>
        <taxon>Vertebrata</taxon>
        <taxon>Euteleostomi</taxon>
        <taxon>Actinopterygii</taxon>
        <taxon>Neopterygii</taxon>
        <taxon>Teleostei</taxon>
        <taxon>Anguilliformes</taxon>
        <taxon>Anguillidae</taxon>
        <taxon>Anguilla</taxon>
    </lineage>
</organism>
<evidence type="ECO:0000256" key="1">
    <source>
        <dbReference type="SAM" id="MobiDB-lite"/>
    </source>
</evidence>
<sequence>MPQAPFPPSVSRLHARQREGKMVRTPPHYEN</sequence>
<name>A0A0E9U0A5_ANGAN</name>
<reference evidence="2" key="2">
    <citation type="journal article" date="2015" name="Fish Shellfish Immunol.">
        <title>Early steps in the European eel (Anguilla anguilla)-Vibrio vulnificus interaction in the gills: Role of the RtxA13 toxin.</title>
        <authorList>
            <person name="Callol A."/>
            <person name="Pajuelo D."/>
            <person name="Ebbesson L."/>
            <person name="Teles M."/>
            <person name="MacKenzie S."/>
            <person name="Amaro C."/>
        </authorList>
    </citation>
    <scope>NUCLEOTIDE SEQUENCE</scope>
</reference>
<dbReference type="AlphaFoldDB" id="A0A0E9U0A5"/>
<feature type="region of interest" description="Disordered" evidence="1">
    <location>
        <begin position="1"/>
        <end position="31"/>
    </location>
</feature>
<reference evidence="2" key="1">
    <citation type="submission" date="2014-11" db="EMBL/GenBank/DDBJ databases">
        <authorList>
            <person name="Amaro Gonzalez C."/>
        </authorList>
    </citation>
    <scope>NUCLEOTIDE SEQUENCE</scope>
</reference>